<feature type="region of interest" description="Disordered" evidence="6">
    <location>
        <begin position="733"/>
        <end position="764"/>
    </location>
</feature>
<feature type="transmembrane region" description="Helical" evidence="7">
    <location>
        <begin position="521"/>
        <end position="539"/>
    </location>
</feature>
<evidence type="ECO:0000313" key="9">
    <source>
        <dbReference type="EMBL" id="KAK6346145.1"/>
    </source>
</evidence>
<reference evidence="9 10" key="1">
    <citation type="submission" date="2019-10" db="EMBL/GenBank/DDBJ databases">
        <authorList>
            <person name="Palmer J.M."/>
        </authorList>
    </citation>
    <scope>NUCLEOTIDE SEQUENCE [LARGE SCALE GENOMIC DNA]</scope>
    <source>
        <strain evidence="9 10">TWF730</strain>
    </source>
</reference>
<feature type="transmembrane region" description="Helical" evidence="7">
    <location>
        <begin position="602"/>
        <end position="620"/>
    </location>
</feature>
<evidence type="ECO:0000256" key="2">
    <source>
        <dbReference type="ARBA" id="ARBA00022692"/>
    </source>
</evidence>
<comment type="caution">
    <text evidence="9">The sequence shown here is derived from an EMBL/GenBank/DDBJ whole genome shotgun (WGS) entry which is preliminary data.</text>
</comment>
<dbReference type="InterPro" id="IPR049326">
    <property type="entry name" value="Rhodopsin_dom_fungi"/>
</dbReference>
<dbReference type="Proteomes" id="UP001373714">
    <property type="component" value="Unassembled WGS sequence"/>
</dbReference>
<organism evidence="9 10">
    <name type="scientific">Orbilia blumenaviensis</name>
    <dbReference type="NCBI Taxonomy" id="1796055"/>
    <lineage>
        <taxon>Eukaryota</taxon>
        <taxon>Fungi</taxon>
        <taxon>Dikarya</taxon>
        <taxon>Ascomycota</taxon>
        <taxon>Pezizomycotina</taxon>
        <taxon>Orbiliomycetes</taxon>
        <taxon>Orbiliales</taxon>
        <taxon>Orbiliaceae</taxon>
        <taxon>Orbilia</taxon>
    </lineage>
</organism>
<comment type="subcellular location">
    <subcellularLocation>
        <location evidence="1">Membrane</location>
        <topology evidence="1">Multi-pass membrane protein</topology>
    </subcellularLocation>
</comment>
<feature type="transmembrane region" description="Helical" evidence="7">
    <location>
        <begin position="12"/>
        <end position="32"/>
    </location>
</feature>
<feature type="compositionally biased region" description="Basic and acidic residues" evidence="6">
    <location>
        <begin position="947"/>
        <end position="957"/>
    </location>
</feature>
<keyword evidence="4 7" id="KW-0472">Membrane</keyword>
<evidence type="ECO:0000256" key="7">
    <source>
        <dbReference type="SAM" id="Phobius"/>
    </source>
</evidence>
<feature type="region of interest" description="Disordered" evidence="6">
    <location>
        <begin position="822"/>
        <end position="846"/>
    </location>
</feature>
<evidence type="ECO:0000259" key="8">
    <source>
        <dbReference type="Pfam" id="PF20684"/>
    </source>
</evidence>
<keyword evidence="3 7" id="KW-1133">Transmembrane helix</keyword>
<dbReference type="EMBL" id="JAVHNS010000008">
    <property type="protein sequence ID" value="KAK6346145.1"/>
    <property type="molecule type" value="Genomic_DNA"/>
</dbReference>
<dbReference type="Pfam" id="PF20684">
    <property type="entry name" value="Fung_rhodopsin"/>
    <property type="match status" value="1"/>
</dbReference>
<feature type="region of interest" description="Disordered" evidence="6">
    <location>
        <begin position="928"/>
        <end position="957"/>
    </location>
</feature>
<feature type="region of interest" description="Disordered" evidence="6">
    <location>
        <begin position="778"/>
        <end position="805"/>
    </location>
</feature>
<name>A0AAV9UPC0_9PEZI</name>
<feature type="transmembrane region" description="Helical" evidence="7">
    <location>
        <begin position="632"/>
        <end position="652"/>
    </location>
</feature>
<dbReference type="PANTHER" id="PTHR33048">
    <property type="entry name" value="PTH11-LIKE INTEGRAL MEMBRANE PROTEIN (AFU_ORTHOLOGUE AFUA_5G11245)"/>
    <property type="match status" value="1"/>
</dbReference>
<evidence type="ECO:0000256" key="1">
    <source>
        <dbReference type="ARBA" id="ARBA00004141"/>
    </source>
</evidence>
<feature type="region of interest" description="Disordered" evidence="6">
    <location>
        <begin position="381"/>
        <end position="403"/>
    </location>
</feature>
<evidence type="ECO:0000256" key="3">
    <source>
        <dbReference type="ARBA" id="ARBA00022989"/>
    </source>
</evidence>
<evidence type="ECO:0000313" key="10">
    <source>
        <dbReference type="Proteomes" id="UP001373714"/>
    </source>
</evidence>
<feature type="domain" description="Rhodopsin" evidence="8">
    <location>
        <begin position="494"/>
        <end position="686"/>
    </location>
</feature>
<accession>A0AAV9UPC0</accession>
<proteinExistence type="inferred from homology"/>
<sequence>MRAKYRYHHSLTLPLIVIIIFPILTSTVEIGFQTQTNIYDDLWHFQPAWPQGRSCYSIKPNPKDPITSIKIRTGRTEIQNKKTTPDAIGFFQGKKCSIETLRFVVFYYLPPPDNYAIDQRFNLDELPALFRGFDRYREIKDGTLEWFNLLSDALRDGNSLNEGDVVYQLTDRTWHTLPNVVEVTDIPTISNPFPEAYEWYLNTGLRQSTLRKGNYLGHFRGLPTTDFMRSRTADIERDETQQLLRSISRRERTQPTTDRYSAVETFKIVPSPIEMFSRTRISDVSGSPYFPGPSKKSLSPLIKTVTADDGNIDPEEAIEWDTKIEERASVPQMETMDRIMPYLPRNRPRIPSAEVDTGQEGGSEDIVPEDLYHGISHSQLQYEGYDPPTAGKTSRRNHPPRRNMYSSEYFAAPLKWPGLASYDTIQTLKEEEFEDTPMNRKMADFGQIAAVDDELNMLDQESWRRINNFAKYTGPSNVQRKTPIAKLALTAEEFHSHQNHMTPHQIHRLEIGSKLNIPSRFMLVGALWSLKFVILDFLWRIIRKLPYERPVMITYTLTIVVTWIAATAILLAECRPFRLWWQLYPDPGPCVQANKWLITYEVGNMVTDAMLLALPFPLLFMARVPWEKRIRLCALFSIGFFLIAICLVRMVQGLRQAHFQLSRTMWASIETLFATIVACAPTIYCHIRRCLRDELIEETPSIRTIRGYRPSTAGSSSSHAASAAAAVKQYRIGKKGGGGGGGERKRSRGSNKGSVSVAGSSASSFVSSSRTRHSSIFSIYRRRSSSGGGGGGESRRSSRNMSVVSKNGVIISRNFSVGSRKLSFGGSSRRSGGGGVSRSRRSSYEIPTRNDMSMTLECEVLGADLFGGRERAGVRASAWTHGSLMEEGKADRAGKEDEDKESFYVIDEEEGKDLDGTILDTTWSRVSEVDAEQPGAPPGTMQSPRDTIVEEKGLKFD</sequence>
<dbReference type="InterPro" id="IPR052337">
    <property type="entry name" value="SAT4-like"/>
</dbReference>
<dbReference type="AlphaFoldDB" id="A0AAV9UPC0"/>
<evidence type="ECO:0000256" key="4">
    <source>
        <dbReference type="ARBA" id="ARBA00023136"/>
    </source>
</evidence>
<keyword evidence="10" id="KW-1185">Reference proteome</keyword>
<protein>
    <recommendedName>
        <fullName evidence="8">Rhodopsin domain-containing protein</fullName>
    </recommendedName>
</protein>
<dbReference type="GO" id="GO:0016020">
    <property type="term" value="C:membrane"/>
    <property type="evidence" value="ECO:0007669"/>
    <property type="project" value="UniProtKB-SubCell"/>
</dbReference>
<evidence type="ECO:0000256" key="5">
    <source>
        <dbReference type="ARBA" id="ARBA00038359"/>
    </source>
</evidence>
<feature type="transmembrane region" description="Helical" evidence="7">
    <location>
        <begin position="551"/>
        <end position="572"/>
    </location>
</feature>
<dbReference type="PANTHER" id="PTHR33048:SF166">
    <property type="entry name" value="PTH11-LIKE INTEGRAL MEMBRANE PROTEIN"/>
    <property type="match status" value="1"/>
</dbReference>
<feature type="region of interest" description="Disordered" evidence="6">
    <location>
        <begin position="343"/>
        <end position="362"/>
    </location>
</feature>
<evidence type="ECO:0000256" key="6">
    <source>
        <dbReference type="SAM" id="MobiDB-lite"/>
    </source>
</evidence>
<gene>
    <name evidence="9" type="ORF">TWF730_010477</name>
</gene>
<feature type="compositionally biased region" description="Low complexity" evidence="6">
    <location>
        <begin position="750"/>
        <end position="764"/>
    </location>
</feature>
<keyword evidence="2 7" id="KW-0812">Transmembrane</keyword>
<comment type="similarity">
    <text evidence="5">Belongs to the SAT4 family.</text>
</comment>